<evidence type="ECO:0000256" key="1">
    <source>
        <dbReference type="SAM" id="MobiDB-lite"/>
    </source>
</evidence>
<evidence type="ECO:0000313" key="2">
    <source>
        <dbReference type="EMBL" id="MBE1605132.1"/>
    </source>
</evidence>
<feature type="region of interest" description="Disordered" evidence="1">
    <location>
        <begin position="254"/>
        <end position="283"/>
    </location>
</feature>
<protein>
    <recommendedName>
        <fullName evidence="4">Right handed beta helix region</fullName>
    </recommendedName>
</protein>
<proteinExistence type="predicted"/>
<dbReference type="EMBL" id="JADBEM010000001">
    <property type="protein sequence ID" value="MBE1605132.1"/>
    <property type="molecule type" value="Genomic_DNA"/>
</dbReference>
<name>A0A927R737_9ACTN</name>
<dbReference type="InterPro" id="IPR012334">
    <property type="entry name" value="Pectin_lyas_fold"/>
</dbReference>
<dbReference type="SUPFAM" id="SSF51126">
    <property type="entry name" value="Pectin lyase-like"/>
    <property type="match status" value="1"/>
</dbReference>
<accession>A0A927R737</accession>
<feature type="compositionally biased region" description="Gly residues" evidence="1">
    <location>
        <begin position="272"/>
        <end position="283"/>
    </location>
</feature>
<dbReference type="InterPro" id="IPR006311">
    <property type="entry name" value="TAT_signal"/>
</dbReference>
<dbReference type="NCBIfam" id="TIGR01409">
    <property type="entry name" value="TAT_signal_seq"/>
    <property type="match status" value="1"/>
</dbReference>
<evidence type="ECO:0000313" key="3">
    <source>
        <dbReference type="Proteomes" id="UP000638648"/>
    </source>
</evidence>
<organism evidence="2 3">
    <name type="scientific">Actinopolymorpha pittospori</name>
    <dbReference type="NCBI Taxonomy" id="648752"/>
    <lineage>
        <taxon>Bacteria</taxon>
        <taxon>Bacillati</taxon>
        <taxon>Actinomycetota</taxon>
        <taxon>Actinomycetes</taxon>
        <taxon>Propionibacteriales</taxon>
        <taxon>Actinopolymorphaceae</taxon>
        <taxon>Actinopolymorpha</taxon>
    </lineage>
</organism>
<dbReference type="Proteomes" id="UP000638648">
    <property type="component" value="Unassembled WGS sequence"/>
</dbReference>
<reference evidence="2" key="1">
    <citation type="submission" date="2020-10" db="EMBL/GenBank/DDBJ databases">
        <title>Sequencing the genomes of 1000 actinobacteria strains.</title>
        <authorList>
            <person name="Klenk H.-P."/>
        </authorList>
    </citation>
    <scope>NUCLEOTIDE SEQUENCE</scope>
    <source>
        <strain evidence="2">DSM 45354</strain>
    </source>
</reference>
<keyword evidence="3" id="KW-1185">Reference proteome</keyword>
<comment type="caution">
    <text evidence="2">The sequence shown here is derived from an EMBL/GenBank/DDBJ whole genome shotgun (WGS) entry which is preliminary data.</text>
</comment>
<gene>
    <name evidence="2" type="ORF">HEB94_001980</name>
</gene>
<sequence>MTRRRVLTLVGAAVGVLGVSLLADALVPPASATLPLTLYVDPRIGNDDYAGRLPDQPLATIEEAARRARPGTDILLTGYGERLSYPGTGTKCLTVVGSAGRPVVIRRNIYTNTLRPTVLTTVTPVRGPWTLREETATHRTWSTPWPDPIKLIGDPDYGFIKIGGIALTGYARPPGATVDEAGWWADGQLYLRSGQADPHRYPVAVKDGDGICLSSKSRHVRIKDLMIIGAVHAVRAEPGAVDIQVEHVVRGNVLDGDRLPGEDPEAGEPGAAAGGPDGAGGTR</sequence>
<dbReference type="AlphaFoldDB" id="A0A927R737"/>
<evidence type="ECO:0008006" key="4">
    <source>
        <dbReference type="Google" id="ProtNLM"/>
    </source>
</evidence>
<dbReference type="InterPro" id="IPR011050">
    <property type="entry name" value="Pectin_lyase_fold/virulence"/>
</dbReference>
<dbReference type="PROSITE" id="PS51318">
    <property type="entry name" value="TAT"/>
    <property type="match status" value="1"/>
</dbReference>
<dbReference type="RefSeq" id="WP_192749521.1">
    <property type="nucleotide sequence ID" value="NZ_BAABJL010000133.1"/>
</dbReference>
<dbReference type="Gene3D" id="2.160.20.10">
    <property type="entry name" value="Single-stranded right-handed beta-helix, Pectin lyase-like"/>
    <property type="match status" value="1"/>
</dbReference>
<dbReference type="InterPro" id="IPR019546">
    <property type="entry name" value="TAT_signal_bac_arc"/>
</dbReference>